<evidence type="ECO:0000313" key="3">
    <source>
        <dbReference type="Proteomes" id="UP000564644"/>
    </source>
</evidence>
<accession>A0A7X0SPU6</accession>
<gene>
    <name evidence="2" type="ORF">H7C18_23810</name>
</gene>
<evidence type="ECO:0008006" key="4">
    <source>
        <dbReference type="Google" id="ProtNLM"/>
    </source>
</evidence>
<reference evidence="2 3" key="1">
    <citation type="submission" date="2020-08" db="EMBL/GenBank/DDBJ databases">
        <title>Cohnella phylogeny.</title>
        <authorList>
            <person name="Dunlap C."/>
        </authorList>
    </citation>
    <scope>NUCLEOTIDE SEQUENCE [LARGE SCALE GENOMIC DNA]</scope>
    <source>
        <strain evidence="2 3">CBP 2801</strain>
    </source>
</reference>
<proteinExistence type="predicted"/>
<dbReference type="AlphaFoldDB" id="A0A7X0SPU6"/>
<name>A0A7X0SPU6_9BACL</name>
<feature type="transmembrane region" description="Helical" evidence="1">
    <location>
        <begin position="93"/>
        <end position="116"/>
    </location>
</feature>
<keyword evidence="1" id="KW-0812">Transmembrane</keyword>
<evidence type="ECO:0000256" key="1">
    <source>
        <dbReference type="SAM" id="Phobius"/>
    </source>
</evidence>
<keyword evidence="1" id="KW-0472">Membrane</keyword>
<sequence>MIRFASAKWGYAASIALLPYAILKTLWANGFAVLATSAGIRELHASMMANGDPVSRFLYLYGVDPTALLALIASLLALALVRNWGRRLPLWLLLLPAGLGGLGFLFVCLVTSYRLLAGDIRMSDSPEFSPWVLLPVYGGFLAWGVTICMAALSYGIRRSLAARA</sequence>
<protein>
    <recommendedName>
        <fullName evidence="4">DUF3995 domain-containing protein</fullName>
    </recommendedName>
</protein>
<feature type="transmembrane region" description="Helical" evidence="1">
    <location>
        <begin position="12"/>
        <end position="38"/>
    </location>
</feature>
<dbReference type="Proteomes" id="UP000564644">
    <property type="component" value="Unassembled WGS sequence"/>
</dbReference>
<feature type="transmembrane region" description="Helical" evidence="1">
    <location>
        <begin position="136"/>
        <end position="156"/>
    </location>
</feature>
<organism evidence="2 3">
    <name type="scientific">Cohnella zeiphila</name>
    <dbReference type="NCBI Taxonomy" id="2761120"/>
    <lineage>
        <taxon>Bacteria</taxon>
        <taxon>Bacillati</taxon>
        <taxon>Bacillota</taxon>
        <taxon>Bacilli</taxon>
        <taxon>Bacillales</taxon>
        <taxon>Paenibacillaceae</taxon>
        <taxon>Cohnella</taxon>
    </lineage>
</organism>
<evidence type="ECO:0000313" key="2">
    <source>
        <dbReference type="EMBL" id="MBB6733955.1"/>
    </source>
</evidence>
<keyword evidence="1" id="KW-1133">Transmembrane helix</keyword>
<dbReference type="RefSeq" id="WP_185131604.1">
    <property type="nucleotide sequence ID" value="NZ_JACJVO010000031.1"/>
</dbReference>
<comment type="caution">
    <text evidence="2">The sequence shown here is derived from an EMBL/GenBank/DDBJ whole genome shotgun (WGS) entry which is preliminary data.</text>
</comment>
<feature type="transmembrane region" description="Helical" evidence="1">
    <location>
        <begin position="58"/>
        <end position="81"/>
    </location>
</feature>
<dbReference type="EMBL" id="JACJVO010000031">
    <property type="protein sequence ID" value="MBB6733955.1"/>
    <property type="molecule type" value="Genomic_DNA"/>
</dbReference>
<keyword evidence="3" id="KW-1185">Reference proteome</keyword>